<dbReference type="STRING" id="8022.A0A060Z1K8"/>
<dbReference type="PANTHER" id="PTHR12975">
    <property type="entry name" value="TRANSPORT PROTEIN TRAPP"/>
    <property type="match status" value="1"/>
</dbReference>
<evidence type="ECO:0000313" key="2">
    <source>
        <dbReference type="EMBL" id="CDQ97968.1"/>
    </source>
</evidence>
<dbReference type="EMBL" id="FR934099">
    <property type="protein sequence ID" value="CDQ97968.1"/>
    <property type="molecule type" value="Genomic_DNA"/>
</dbReference>
<dbReference type="AlphaFoldDB" id="A0A060Z1K8"/>
<evidence type="ECO:0000313" key="3">
    <source>
        <dbReference type="Proteomes" id="UP000193380"/>
    </source>
</evidence>
<name>A0A060Z1K8_ONCMY</name>
<feature type="compositionally biased region" description="Polar residues" evidence="1">
    <location>
        <begin position="34"/>
        <end position="45"/>
    </location>
</feature>
<dbReference type="InterPro" id="IPR024420">
    <property type="entry name" value="TRAPP_III_complex_Trs85"/>
</dbReference>
<dbReference type="PANTHER" id="PTHR12975:SF6">
    <property type="entry name" value="TRAFFICKING PROTEIN PARTICLE COMPLEX SUBUNIT 8"/>
    <property type="match status" value="1"/>
</dbReference>
<protein>
    <submittedName>
        <fullName evidence="2">Uncharacterized protein</fullName>
    </submittedName>
</protein>
<feature type="compositionally biased region" description="Basic and acidic residues" evidence="1">
    <location>
        <begin position="78"/>
        <end position="97"/>
    </location>
</feature>
<gene>
    <name evidence="2" type="ORF">GSONMT00060124001</name>
</gene>
<evidence type="ECO:0000256" key="1">
    <source>
        <dbReference type="SAM" id="MobiDB-lite"/>
    </source>
</evidence>
<feature type="region of interest" description="Disordered" evidence="1">
    <location>
        <begin position="22"/>
        <end position="97"/>
    </location>
</feature>
<proteinExistence type="predicted"/>
<dbReference type="PaxDb" id="8022-A0A060Z1K8"/>
<dbReference type="Pfam" id="PF12739">
    <property type="entry name" value="TRAPPC-Trs85"/>
    <property type="match status" value="1"/>
</dbReference>
<reference evidence="2" key="2">
    <citation type="submission" date="2014-03" db="EMBL/GenBank/DDBJ databases">
        <authorList>
            <person name="Genoscope - CEA"/>
        </authorList>
    </citation>
    <scope>NUCLEOTIDE SEQUENCE</scope>
</reference>
<dbReference type="GO" id="GO:1990072">
    <property type="term" value="C:TRAPPIII protein complex"/>
    <property type="evidence" value="ECO:0007669"/>
    <property type="project" value="TreeGrafter"/>
</dbReference>
<dbReference type="Proteomes" id="UP000193380">
    <property type="component" value="Unassembled WGS sequence"/>
</dbReference>
<reference evidence="2" key="1">
    <citation type="journal article" date="2014" name="Nat. Commun.">
        <title>The rainbow trout genome provides novel insights into evolution after whole-genome duplication in vertebrates.</title>
        <authorList>
            <person name="Berthelot C."/>
            <person name="Brunet F."/>
            <person name="Chalopin D."/>
            <person name="Juanchich A."/>
            <person name="Bernard M."/>
            <person name="Noel B."/>
            <person name="Bento P."/>
            <person name="Da Silva C."/>
            <person name="Labadie K."/>
            <person name="Alberti A."/>
            <person name="Aury J.M."/>
            <person name="Louis A."/>
            <person name="Dehais P."/>
            <person name="Bardou P."/>
            <person name="Montfort J."/>
            <person name="Klopp C."/>
            <person name="Cabau C."/>
            <person name="Gaspin C."/>
            <person name="Thorgaard G.H."/>
            <person name="Boussaha M."/>
            <person name="Quillet E."/>
            <person name="Guyomard R."/>
            <person name="Galiana D."/>
            <person name="Bobe J."/>
            <person name="Volff J.N."/>
            <person name="Genet C."/>
            <person name="Wincker P."/>
            <person name="Jaillon O."/>
            <person name="Roest Crollius H."/>
            <person name="Guiguen Y."/>
        </authorList>
    </citation>
    <scope>NUCLEOTIDE SEQUENCE [LARGE SCALE GENOMIC DNA]</scope>
</reference>
<accession>A0A060Z1K8</accession>
<sequence>MKQRYGSQGCYLLKINSRTAAAGTDEQIPDPWSQYLNKSSLQSQDQSEEPAPTPVVVNNTAVENNIGGAPHMDGAPEMDGHDSAENGELSHLEILKS</sequence>
<organism evidence="2 3">
    <name type="scientific">Oncorhynchus mykiss</name>
    <name type="common">Rainbow trout</name>
    <name type="synonym">Salmo gairdneri</name>
    <dbReference type="NCBI Taxonomy" id="8022"/>
    <lineage>
        <taxon>Eukaryota</taxon>
        <taxon>Metazoa</taxon>
        <taxon>Chordata</taxon>
        <taxon>Craniata</taxon>
        <taxon>Vertebrata</taxon>
        <taxon>Euteleostomi</taxon>
        <taxon>Actinopterygii</taxon>
        <taxon>Neopterygii</taxon>
        <taxon>Teleostei</taxon>
        <taxon>Protacanthopterygii</taxon>
        <taxon>Salmoniformes</taxon>
        <taxon>Salmonidae</taxon>
        <taxon>Salmoninae</taxon>
        <taxon>Oncorhynchus</taxon>
    </lineage>
</organism>